<dbReference type="STRING" id="641025.SAMN05421507_101230"/>
<dbReference type="Proteomes" id="UP000199691">
    <property type="component" value="Unassembled WGS sequence"/>
</dbReference>
<feature type="domain" description="DUF418" evidence="3">
    <location>
        <begin position="195"/>
        <end position="353"/>
    </location>
</feature>
<dbReference type="InterPro" id="IPR007349">
    <property type="entry name" value="DUF418"/>
</dbReference>
<dbReference type="PANTHER" id="PTHR30590:SF2">
    <property type="entry name" value="INNER MEMBRANE PROTEIN"/>
    <property type="match status" value="1"/>
</dbReference>
<protein>
    <submittedName>
        <fullName evidence="4">Uncharacterized membrane protein YeiB</fullName>
    </submittedName>
</protein>
<feature type="transmembrane region" description="Helical" evidence="2">
    <location>
        <begin position="116"/>
        <end position="133"/>
    </location>
</feature>
<feature type="transmembrane region" description="Helical" evidence="2">
    <location>
        <begin position="214"/>
        <end position="238"/>
    </location>
</feature>
<feature type="transmembrane region" description="Helical" evidence="2">
    <location>
        <begin position="173"/>
        <end position="194"/>
    </location>
</feature>
<accession>A0A1H0E4A8</accession>
<evidence type="ECO:0000256" key="1">
    <source>
        <dbReference type="SAM" id="MobiDB-lite"/>
    </source>
</evidence>
<evidence type="ECO:0000313" key="4">
    <source>
        <dbReference type="EMBL" id="SDN77133.1"/>
    </source>
</evidence>
<reference evidence="5" key="1">
    <citation type="submission" date="2016-10" db="EMBL/GenBank/DDBJ databases">
        <authorList>
            <person name="Varghese N."/>
            <person name="Submissions S."/>
        </authorList>
    </citation>
    <scope>NUCLEOTIDE SEQUENCE [LARGE SCALE GENOMIC DNA]</scope>
    <source>
        <strain evidence="5">CGMCC 4.6609</strain>
    </source>
</reference>
<feature type="transmembrane region" description="Helical" evidence="2">
    <location>
        <begin position="138"/>
        <end position="161"/>
    </location>
</feature>
<dbReference type="EMBL" id="FNIX01000001">
    <property type="protein sequence ID" value="SDN77133.1"/>
    <property type="molecule type" value="Genomic_DNA"/>
</dbReference>
<keyword evidence="2" id="KW-0812">Transmembrane</keyword>
<organism evidence="4 5">
    <name type="scientific">Lentzea jiangxiensis</name>
    <dbReference type="NCBI Taxonomy" id="641025"/>
    <lineage>
        <taxon>Bacteria</taxon>
        <taxon>Bacillati</taxon>
        <taxon>Actinomycetota</taxon>
        <taxon>Actinomycetes</taxon>
        <taxon>Pseudonocardiales</taxon>
        <taxon>Pseudonocardiaceae</taxon>
        <taxon>Lentzea</taxon>
    </lineage>
</organism>
<dbReference type="Pfam" id="PF04235">
    <property type="entry name" value="DUF418"/>
    <property type="match status" value="1"/>
</dbReference>
<keyword evidence="2" id="KW-1133">Transmembrane helix</keyword>
<feature type="transmembrane region" description="Helical" evidence="2">
    <location>
        <begin position="288"/>
        <end position="309"/>
    </location>
</feature>
<gene>
    <name evidence="4" type="ORF">SAMN05421507_101230</name>
</gene>
<name>A0A1H0E4A8_9PSEU</name>
<dbReference type="PANTHER" id="PTHR30590">
    <property type="entry name" value="INNER MEMBRANE PROTEIN"/>
    <property type="match status" value="1"/>
</dbReference>
<dbReference type="AlphaFoldDB" id="A0A1H0E4A8"/>
<keyword evidence="2" id="KW-0472">Membrane</keyword>
<dbReference type="OrthoDB" id="2388539at2"/>
<feature type="transmembrane region" description="Helical" evidence="2">
    <location>
        <begin position="244"/>
        <end position="267"/>
    </location>
</feature>
<evidence type="ECO:0000256" key="2">
    <source>
        <dbReference type="SAM" id="Phobius"/>
    </source>
</evidence>
<evidence type="ECO:0000259" key="3">
    <source>
        <dbReference type="Pfam" id="PF04235"/>
    </source>
</evidence>
<keyword evidence="5" id="KW-1185">Reference proteome</keyword>
<dbReference type="RefSeq" id="WP_090094692.1">
    <property type="nucleotide sequence ID" value="NZ_FNIX01000001.1"/>
</dbReference>
<sequence length="376" mass="40642">MNTVSKRSLAPDLARGLMLMLIALSHAHQFIRGHPTTHRNYPTDGDSLDLAVAGVQMVFVDGQPLPLFAALFGYGLVQLAGRQPTWPAARWTVVKRCFWMIVLGGLHAHFLFEADILGTYGLLGLVLVGTMVWRDRSLLALAGGWMVVYLAYVVLSAFRVIKVDGVFPEGIATWALHSVAWPAAVLVPVVLGMWAARHKMLMEPDRHVRFLRNVAIGGIGFMIVGSLPLALTVAQVLPGVPMPLVVLHTVSVLPGGLGYAALMGWISARVKKPNLLMVAIAATGERSLTNYVLQSVSWTLVFTIGGLGYRIGVAEASLVGLLTWLATVVLSLGMHLAGIRGPLEVLLRFLTYGRRKKKPGARPPLPPAPVLAQQSR</sequence>
<feature type="transmembrane region" description="Helical" evidence="2">
    <location>
        <begin position="12"/>
        <end position="31"/>
    </location>
</feature>
<feature type="transmembrane region" description="Helical" evidence="2">
    <location>
        <begin position="321"/>
        <end position="347"/>
    </location>
</feature>
<dbReference type="InterPro" id="IPR052529">
    <property type="entry name" value="Bact_Transport_Assoc"/>
</dbReference>
<feature type="region of interest" description="Disordered" evidence="1">
    <location>
        <begin position="356"/>
        <end position="376"/>
    </location>
</feature>
<proteinExistence type="predicted"/>
<evidence type="ECO:0000313" key="5">
    <source>
        <dbReference type="Proteomes" id="UP000199691"/>
    </source>
</evidence>